<dbReference type="AlphaFoldDB" id="A0A1Q4P1K8"/>
<dbReference type="PANTHER" id="PTHR33420:SF33">
    <property type="entry name" value="MINOR FIMBRIAL SUBUNIT"/>
    <property type="match status" value="1"/>
</dbReference>
<organism evidence="3 4">
    <name type="scientific">Serratia marcescens</name>
    <dbReference type="NCBI Taxonomy" id="615"/>
    <lineage>
        <taxon>Bacteria</taxon>
        <taxon>Pseudomonadati</taxon>
        <taxon>Pseudomonadota</taxon>
        <taxon>Gammaproteobacteria</taxon>
        <taxon>Enterobacterales</taxon>
        <taxon>Yersiniaceae</taxon>
        <taxon>Serratia</taxon>
    </lineage>
</organism>
<dbReference type="InterPro" id="IPR000259">
    <property type="entry name" value="Adhesion_dom_fimbrial"/>
</dbReference>
<comment type="caution">
    <text evidence="3">The sequence shown here is derived from an EMBL/GenBank/DDBJ whole genome shotgun (WGS) entry which is preliminary data.</text>
</comment>
<dbReference type="Gene3D" id="2.60.40.1090">
    <property type="entry name" value="Fimbrial-type adhesion domain"/>
    <property type="match status" value="1"/>
</dbReference>
<dbReference type="InterPro" id="IPR008966">
    <property type="entry name" value="Adhesion_dom_sf"/>
</dbReference>
<feature type="signal peptide" evidence="1">
    <location>
        <begin position="1"/>
        <end position="18"/>
    </location>
</feature>
<dbReference type="EMBL" id="MJAO01000008">
    <property type="protein sequence ID" value="OKB67025.1"/>
    <property type="molecule type" value="Genomic_DNA"/>
</dbReference>
<dbReference type="PANTHER" id="PTHR33420">
    <property type="entry name" value="FIMBRIAL SUBUNIT ELFA-RELATED"/>
    <property type="match status" value="1"/>
</dbReference>
<dbReference type="Proteomes" id="UP000185770">
    <property type="component" value="Unassembled WGS sequence"/>
</dbReference>
<feature type="domain" description="Fimbrial-type adhesion" evidence="2">
    <location>
        <begin position="29"/>
        <end position="159"/>
    </location>
</feature>
<proteinExistence type="predicted"/>
<name>A0A1Q4P1K8_SERMA</name>
<dbReference type="SUPFAM" id="SSF49401">
    <property type="entry name" value="Bacterial adhesins"/>
    <property type="match status" value="1"/>
</dbReference>
<feature type="chain" id="PRO_5013179901" description="Fimbrial-type adhesion domain-containing protein" evidence="1">
    <location>
        <begin position="19"/>
        <end position="160"/>
    </location>
</feature>
<evidence type="ECO:0000313" key="4">
    <source>
        <dbReference type="Proteomes" id="UP000185770"/>
    </source>
</evidence>
<dbReference type="GO" id="GO:0009289">
    <property type="term" value="C:pilus"/>
    <property type="evidence" value="ECO:0007669"/>
    <property type="project" value="InterPro"/>
</dbReference>
<dbReference type="GO" id="GO:0043709">
    <property type="term" value="P:cell adhesion involved in single-species biofilm formation"/>
    <property type="evidence" value="ECO:0007669"/>
    <property type="project" value="TreeGrafter"/>
</dbReference>
<dbReference type="InterPro" id="IPR050263">
    <property type="entry name" value="Bact_Fimbrial_Adh_Pro"/>
</dbReference>
<keyword evidence="1" id="KW-0732">Signal</keyword>
<evidence type="ECO:0000313" key="3">
    <source>
        <dbReference type="EMBL" id="OKB67025.1"/>
    </source>
</evidence>
<gene>
    <name evidence="3" type="ORF">BHU62_09340</name>
</gene>
<sequence length="160" mass="17050">MSTVTMMLLVAVSAPVLAQQTGDQLTVRFSGVLKKKPCHINNDRRIDVAFGNVGVLKVDGERYQQSVPYSIVCDAPEPGGRLMLSVKGTAAGFDDVVLATNADGLGILIRQNGQRMRLNTPLLINVDHPPPLEAVPVKAPGIALTGGRFQATATLLAEYE</sequence>
<dbReference type="Pfam" id="PF00419">
    <property type="entry name" value="Fimbrial"/>
    <property type="match status" value="1"/>
</dbReference>
<evidence type="ECO:0000256" key="1">
    <source>
        <dbReference type="SAM" id="SignalP"/>
    </source>
</evidence>
<evidence type="ECO:0000259" key="2">
    <source>
        <dbReference type="Pfam" id="PF00419"/>
    </source>
</evidence>
<protein>
    <recommendedName>
        <fullName evidence="2">Fimbrial-type adhesion domain-containing protein</fullName>
    </recommendedName>
</protein>
<accession>A0A1Q4P1K8</accession>
<dbReference type="InterPro" id="IPR036937">
    <property type="entry name" value="Adhesion_dom_fimbrial_sf"/>
</dbReference>
<reference evidence="3 4" key="1">
    <citation type="submission" date="2016-09" db="EMBL/GenBank/DDBJ databases">
        <title>Serratia marcescens MSU-97 and epiphytic antimycotic-producing bacteria.</title>
        <authorList>
            <person name="Matilla M.A."/>
        </authorList>
    </citation>
    <scope>NUCLEOTIDE SEQUENCE [LARGE SCALE GENOMIC DNA]</scope>
    <source>
        <strain evidence="3 4">MSU-97</strain>
    </source>
</reference>